<dbReference type="PANTHER" id="PTHR24159">
    <property type="match status" value="1"/>
</dbReference>
<reference evidence="1 2" key="1">
    <citation type="submission" date="2024-04" db="EMBL/GenBank/DDBJ databases">
        <title>Tritrichomonas musculus Genome.</title>
        <authorList>
            <person name="Alves-Ferreira E."/>
            <person name="Grigg M."/>
            <person name="Lorenzi H."/>
            <person name="Galac M."/>
        </authorList>
    </citation>
    <scope>NUCLEOTIDE SEQUENCE [LARGE SCALE GENOMIC DNA]</scope>
    <source>
        <strain evidence="1 2">EAF2021</strain>
    </source>
</reference>
<gene>
    <name evidence="1" type="ORF">M9Y10_028644</name>
</gene>
<evidence type="ECO:0000313" key="2">
    <source>
        <dbReference type="Proteomes" id="UP001470230"/>
    </source>
</evidence>
<organism evidence="1 2">
    <name type="scientific">Tritrichomonas musculus</name>
    <dbReference type="NCBI Taxonomy" id="1915356"/>
    <lineage>
        <taxon>Eukaryota</taxon>
        <taxon>Metamonada</taxon>
        <taxon>Parabasalia</taxon>
        <taxon>Tritrichomonadida</taxon>
        <taxon>Tritrichomonadidae</taxon>
        <taxon>Tritrichomonas</taxon>
    </lineage>
</organism>
<comment type="caution">
    <text evidence="1">The sequence shown here is derived from an EMBL/GenBank/DDBJ whole genome shotgun (WGS) entry which is preliminary data.</text>
</comment>
<dbReference type="InterPro" id="IPR036770">
    <property type="entry name" value="Ankyrin_rpt-contain_sf"/>
</dbReference>
<sequence>MSIPDYISKQKEIQRCLLEFINHKSSEKAYYLNLLKLLDNPEIRNSPSELSTTLRLLLEIANNHHRLPDFFNKITQVLLLFKDDIKKHFSNMELFHLFKKNKEILLILIEQKMLTIDQEIVDVFTSPKFRQHRYPCYFSPEIQNFEIDSHIQREIKTKIDECNKSGPDAFEKRRKAGENYIQFCHFIRKDSLEEFTAYVNENKLSLSTAIEPSIFETNYFLVNRIPTLIEYCAFFGSLRILNYLIENNVKIPPSIWIYAIHSQSMDLLHLIEEKKVLPQDQTYVECFTEAVKCHHIEMAEYFKTVYLHNQIPDNARVASQIIRFRNYTYFPEDLSTPNNFYDLCKYNYIKLVDLILTEVGDIDTNIRIISNLFVLNKISNLFVLNRIPIINYFNTIPNDFFFHHISI</sequence>
<accession>A0ABR2KJZ2</accession>
<evidence type="ECO:0000313" key="1">
    <source>
        <dbReference type="EMBL" id="KAK8891435.1"/>
    </source>
</evidence>
<dbReference type="PANTHER" id="PTHR24159:SF5">
    <property type="entry name" value="ANK_REP_REGION DOMAIN-CONTAINING PROTEIN"/>
    <property type="match status" value="1"/>
</dbReference>
<protein>
    <recommendedName>
        <fullName evidence="3">DUF3447 domain-containing protein</fullName>
    </recommendedName>
</protein>
<keyword evidence="2" id="KW-1185">Reference proteome</keyword>
<dbReference type="SUPFAM" id="SSF48403">
    <property type="entry name" value="Ankyrin repeat"/>
    <property type="match status" value="1"/>
</dbReference>
<proteinExistence type="predicted"/>
<name>A0ABR2KJZ2_9EUKA</name>
<evidence type="ECO:0008006" key="3">
    <source>
        <dbReference type="Google" id="ProtNLM"/>
    </source>
</evidence>
<dbReference type="Proteomes" id="UP001470230">
    <property type="component" value="Unassembled WGS sequence"/>
</dbReference>
<dbReference type="EMBL" id="JAPFFF010000004">
    <property type="protein sequence ID" value="KAK8891435.1"/>
    <property type="molecule type" value="Genomic_DNA"/>
</dbReference>